<sequence length="100" mass="11836">MEFDHLKAFVADHDNFEIRVISHAGSRYYQLELEDVEGQRHMLCRRGKPVMFRALDDIYLELKRAGIHRAYLVQYVAHDEMIGRDAHYNDPLSSRMPLVF</sequence>
<gene>
    <name evidence="1" type="ORF">SAMN05192555_108181</name>
</gene>
<dbReference type="Pfam" id="PF20090">
    <property type="entry name" value="DUF6482"/>
    <property type="match status" value="1"/>
</dbReference>
<protein>
    <submittedName>
        <fullName evidence="1">Uncharacterized protein</fullName>
    </submittedName>
</protein>
<reference evidence="2" key="1">
    <citation type="submission" date="2016-10" db="EMBL/GenBank/DDBJ databases">
        <authorList>
            <person name="Varghese N."/>
            <person name="Submissions S."/>
        </authorList>
    </citation>
    <scope>NUCLEOTIDE SEQUENCE [LARGE SCALE GENOMIC DNA]</scope>
    <source>
        <strain evidence="2">AAP</strain>
    </source>
</reference>
<dbReference type="AlphaFoldDB" id="A0A1G9PQU6"/>
<dbReference type="STRING" id="48727.SAMN05192555_108181"/>
<dbReference type="Proteomes" id="UP000199107">
    <property type="component" value="Unassembled WGS sequence"/>
</dbReference>
<dbReference type="OrthoDB" id="6183006at2"/>
<dbReference type="EMBL" id="FNGH01000008">
    <property type="protein sequence ID" value="SDM01003.1"/>
    <property type="molecule type" value="Genomic_DNA"/>
</dbReference>
<evidence type="ECO:0000313" key="2">
    <source>
        <dbReference type="Proteomes" id="UP000199107"/>
    </source>
</evidence>
<organism evidence="1 2">
    <name type="scientific">Franzmannia pantelleriensis</name>
    <dbReference type="NCBI Taxonomy" id="48727"/>
    <lineage>
        <taxon>Bacteria</taxon>
        <taxon>Pseudomonadati</taxon>
        <taxon>Pseudomonadota</taxon>
        <taxon>Gammaproteobacteria</taxon>
        <taxon>Oceanospirillales</taxon>
        <taxon>Halomonadaceae</taxon>
        <taxon>Franzmannia</taxon>
    </lineage>
</organism>
<proteinExistence type="predicted"/>
<keyword evidence="2" id="KW-1185">Reference proteome</keyword>
<name>A0A1G9PQU6_9GAMM</name>
<dbReference type="InterPro" id="IPR045508">
    <property type="entry name" value="DUF6482"/>
</dbReference>
<accession>A0A1G9PQU6</accession>
<dbReference type="RefSeq" id="WP_089658740.1">
    <property type="nucleotide sequence ID" value="NZ_FNGH01000008.1"/>
</dbReference>
<evidence type="ECO:0000313" key="1">
    <source>
        <dbReference type="EMBL" id="SDM01003.1"/>
    </source>
</evidence>